<evidence type="ECO:0000313" key="10">
    <source>
        <dbReference type="Proteomes" id="UP000254134"/>
    </source>
</evidence>
<evidence type="ECO:0000256" key="2">
    <source>
        <dbReference type="ARBA" id="ARBA00004742"/>
    </source>
</evidence>
<dbReference type="SUPFAM" id="SSF56655">
    <property type="entry name" value="Carbohydrate phosphatase"/>
    <property type="match status" value="1"/>
</dbReference>
<comment type="catalytic activity">
    <reaction evidence="1">
        <text>beta-D-fructose 1,6-bisphosphate + H2O = beta-D-fructose 6-phosphate + phosphate</text>
        <dbReference type="Rhea" id="RHEA:11064"/>
        <dbReference type="ChEBI" id="CHEBI:15377"/>
        <dbReference type="ChEBI" id="CHEBI:32966"/>
        <dbReference type="ChEBI" id="CHEBI:43474"/>
        <dbReference type="ChEBI" id="CHEBI:57634"/>
        <dbReference type="EC" id="3.1.3.11"/>
    </reaction>
</comment>
<accession>A0A7M2YZP6</accession>
<dbReference type="GO" id="GO:0042132">
    <property type="term" value="F:fructose 1,6-bisphosphate 1-phosphatase activity"/>
    <property type="evidence" value="ECO:0007669"/>
    <property type="project" value="UniProtKB-EC"/>
</dbReference>
<evidence type="ECO:0000256" key="5">
    <source>
        <dbReference type="ARBA" id="ARBA00022801"/>
    </source>
</evidence>
<keyword evidence="7 8" id="KW-0119">Carbohydrate metabolism</keyword>
<evidence type="ECO:0000256" key="3">
    <source>
        <dbReference type="ARBA" id="ARBA00008989"/>
    </source>
</evidence>
<gene>
    <name evidence="9" type="ORF">Gocc_0750</name>
</gene>
<name>A0A7M2YZP6_9ACTN</name>
<dbReference type="RefSeq" id="WP_114795217.1">
    <property type="nucleotide sequence ID" value="NZ_QQZY01000002.1"/>
</dbReference>
<dbReference type="GO" id="GO:0006071">
    <property type="term" value="P:glycerol metabolic process"/>
    <property type="evidence" value="ECO:0007669"/>
    <property type="project" value="InterPro"/>
</dbReference>
<evidence type="ECO:0000313" key="9">
    <source>
        <dbReference type="EMBL" id="RDI74952.1"/>
    </source>
</evidence>
<evidence type="ECO:0000256" key="4">
    <source>
        <dbReference type="ARBA" id="ARBA00022723"/>
    </source>
</evidence>
<dbReference type="Pfam" id="PF03320">
    <property type="entry name" value="FBPase_glpX"/>
    <property type="match status" value="1"/>
</dbReference>
<evidence type="ECO:0000256" key="8">
    <source>
        <dbReference type="PIRNR" id="PIRNR004532"/>
    </source>
</evidence>
<keyword evidence="5" id="KW-0378">Hydrolase</keyword>
<dbReference type="Gene3D" id="3.30.540.10">
    <property type="entry name" value="Fructose-1,6-Bisphosphatase, subunit A, domain 1"/>
    <property type="match status" value="1"/>
</dbReference>
<dbReference type="EMBL" id="QQZY01000002">
    <property type="protein sequence ID" value="RDI74952.1"/>
    <property type="molecule type" value="Genomic_DNA"/>
</dbReference>
<dbReference type="PIRSF" id="PIRSF004532">
    <property type="entry name" value="GlpX"/>
    <property type="match status" value="1"/>
</dbReference>
<keyword evidence="10" id="KW-1185">Reference proteome</keyword>
<reference evidence="10" key="2">
    <citation type="journal article" date="2019" name="MicrobiologyOpen">
        <title>High-quality draft genome sequence of Gaiella occulta isolated from a 150 meter deep mineral water borehole and comparison with the genome sequences of other deep-branching lineages of the phylum Actinobacteria.</title>
        <authorList>
            <person name="Severino R."/>
            <person name="Froufe H.J.C."/>
            <person name="Barroso C."/>
            <person name="Albuquerque L."/>
            <person name="Lobo-da-Cunha A."/>
            <person name="da Costa M.S."/>
            <person name="Egas C."/>
        </authorList>
    </citation>
    <scope>NUCLEOTIDE SEQUENCE [LARGE SCALE GENOMIC DNA]</scope>
    <source>
        <strain evidence="10">F2-233</strain>
    </source>
</reference>
<organism evidence="9 10">
    <name type="scientific">Gaiella occulta</name>
    <dbReference type="NCBI Taxonomy" id="1002870"/>
    <lineage>
        <taxon>Bacteria</taxon>
        <taxon>Bacillati</taxon>
        <taxon>Actinomycetota</taxon>
        <taxon>Thermoleophilia</taxon>
        <taxon>Gaiellales</taxon>
        <taxon>Gaiellaceae</taxon>
        <taxon>Gaiella</taxon>
    </lineage>
</organism>
<keyword evidence="4" id="KW-0479">Metal-binding</keyword>
<sequence>MSCLCTNYAKATEWAALAGARWLGRADEEAAEESAAAGMRAALNELPIDGRVIVGARAGDALEPGCEVGAGGEQVDLALDPLEGRGVVARGGTGAMAMLAVAPAGSLRRLPDMYMRTMAVGPRAKDAIDLLAPVADNVDAIAASFGRTAADVTALVLDRPRHSDLVEEIRAAGARIKLIQDGTVTASISAAIRGTNDHLAIGIGGSRQALLTAAALRCLGGGMQAQLWPTTRAQIDEAHAAGIEDVAQVFAEGDLAPGDVIVVATGVTNGDLLRGVRFLADSARTHSLIMCMRCNWVRFSDGIHFFARERREEVRLLT</sequence>
<comment type="caution">
    <text evidence="9">The sequence shown here is derived from an EMBL/GenBank/DDBJ whole genome shotgun (WGS) entry which is preliminary data.</text>
</comment>
<evidence type="ECO:0000256" key="1">
    <source>
        <dbReference type="ARBA" id="ARBA00001273"/>
    </source>
</evidence>
<reference evidence="9 10" key="1">
    <citation type="submission" date="2018-07" db="EMBL/GenBank/DDBJ databases">
        <title>High-quality-draft genome sequence of Gaiella occulta.</title>
        <authorList>
            <person name="Severino R."/>
            <person name="Froufe H.J.C."/>
            <person name="Rainey F.A."/>
            <person name="Barroso C."/>
            <person name="Albuquerque L."/>
            <person name="Lobo-Da-Cunha A."/>
            <person name="Da Costa M.S."/>
            <person name="Egas C."/>
        </authorList>
    </citation>
    <scope>NUCLEOTIDE SEQUENCE [LARGE SCALE GENOMIC DNA]</scope>
    <source>
        <strain evidence="9 10">F2-233</strain>
    </source>
</reference>
<dbReference type="GO" id="GO:0006094">
    <property type="term" value="P:gluconeogenesis"/>
    <property type="evidence" value="ECO:0007669"/>
    <property type="project" value="UniProtKB-UniPathway"/>
</dbReference>
<evidence type="ECO:0000256" key="6">
    <source>
        <dbReference type="ARBA" id="ARBA00023211"/>
    </source>
</evidence>
<dbReference type="UniPathway" id="UPA00138"/>
<dbReference type="GO" id="GO:0005829">
    <property type="term" value="C:cytosol"/>
    <property type="evidence" value="ECO:0007669"/>
    <property type="project" value="TreeGrafter"/>
</dbReference>
<dbReference type="AlphaFoldDB" id="A0A7M2YZP6"/>
<dbReference type="GO" id="GO:0046872">
    <property type="term" value="F:metal ion binding"/>
    <property type="evidence" value="ECO:0007669"/>
    <property type="project" value="UniProtKB-KW"/>
</dbReference>
<comment type="similarity">
    <text evidence="3 8">Belongs to the FBPase class 2 family.</text>
</comment>
<dbReference type="PANTHER" id="PTHR30447">
    <property type="entry name" value="FRUCTOSE-1,6-BISPHOSPHATASE CLASS 2"/>
    <property type="match status" value="1"/>
</dbReference>
<dbReference type="PANTHER" id="PTHR30447:SF0">
    <property type="entry name" value="FRUCTOSE-1,6-BISPHOSPHATASE 1 CLASS 2-RELATED"/>
    <property type="match status" value="1"/>
</dbReference>
<proteinExistence type="inferred from homology"/>
<dbReference type="GO" id="GO:0030388">
    <property type="term" value="P:fructose 1,6-bisphosphate metabolic process"/>
    <property type="evidence" value="ECO:0007669"/>
    <property type="project" value="TreeGrafter"/>
</dbReference>
<comment type="pathway">
    <text evidence="2">Carbohydrate biosynthesis; gluconeogenesis.</text>
</comment>
<dbReference type="Gene3D" id="3.40.190.90">
    <property type="match status" value="1"/>
</dbReference>
<evidence type="ECO:0000256" key="7">
    <source>
        <dbReference type="ARBA" id="ARBA00023277"/>
    </source>
</evidence>
<protein>
    <recommendedName>
        <fullName evidence="8">Fructose-1,6-bisphosphatase</fullName>
    </recommendedName>
</protein>
<dbReference type="OrthoDB" id="9779353at2"/>
<dbReference type="Proteomes" id="UP000254134">
    <property type="component" value="Unassembled WGS sequence"/>
</dbReference>
<keyword evidence="6" id="KW-0464">Manganese</keyword>
<dbReference type="InterPro" id="IPR004464">
    <property type="entry name" value="FBPase_class-2/SBPase"/>
</dbReference>